<feature type="region of interest" description="Disordered" evidence="1">
    <location>
        <begin position="810"/>
        <end position="865"/>
    </location>
</feature>
<dbReference type="EMBL" id="OU963862">
    <property type="protein sequence ID" value="CAH0380983.1"/>
    <property type="molecule type" value="Genomic_DNA"/>
</dbReference>
<sequence>MKKRRCKQTSTNRTFTLKSKDSSHLASQQCYDSSVAPELNPQVNVGRITDSAQSSNSPATCSTYQSPHLSGFFVSSSPLETLSSKESCHVPECSQVPLSLSSESFSVQNGINRQDTYTINYNGDKTRTKEKEGPESKVAQLDSKCVANSRKRKFPRSLSDTILTIKHQCCVHGNIIPLEFLPCQKPLIEGNSNFKVVQHNESDRNSLVDESPEANERHFERSSGASSSQVSFIKSSLVAEPTYKHNTEAISRASSTCRKVSVKVTKLSSRDISAYTTSLSTHSSSPAVSHKTEATSPKSKVNSNICTSLSNSSALDPSGSHDCNRNTRSDKLSPYLSEDSLFRIASQGKACNHFISKLKENNNVQTSTQNSPWKKLQSSQSFCHCSATPFTSTLNSVKKSLRSFHSKSLHQESHHNGFILSETSTGKLHPNLPPTANVSNVLNQAYLTDSLKEVKDASGSRFCESVQELRKQSLSNSDRVASLCSDEGSKSMHKTSSNIRNSSTNSSSCIIESSVVLGEAIPLRGMNSAPSNIQDTENLLTKKSGQQNKPLINVDGELKLASNKPSISSPKTISPLRRKGNLSTELGSKKKISRRKKRKLYLRQKIRHRREIKKKKEFERLATISCTRNLRKSFRLKDCSVILDASSTKNCPNLTSTSKENLSPNNMTSSRSPPHRAPTPSKDHSKGKSMLLLRDLKYFCVNVHQVDENFLDFHGLLPTLCVKPCAPQKRKRESNLPDCSDFMVNCKRQKMGPSSECKRDDSPNKQLITTSLKDFENSVPSEGFFLRTTTPNNAKKSLCLSATKKFQRTEATTLQSKEERGASTNTSSPVGGENSMHTSSSPDVKQEVETQLTEDSSSDEREKSYSTETIECVEAGLMHISPPISENLISAICGRCNKLIPYGTAETMVVSEETMWPNNKVPLCATKSCNGRLLYWGIFKAQLMLKTTKGEYLIAQINDPNAEKFFGCSAAQFFKDPAHKKRIQKRISELLLLNKRAEDIIMKKYTLIKIRNGNELRIRILHTSLFEP</sequence>
<feature type="compositionally biased region" description="Polar residues" evidence="1">
    <location>
        <begin position="276"/>
        <end position="287"/>
    </location>
</feature>
<feature type="compositionally biased region" description="Polar residues" evidence="1">
    <location>
        <begin position="822"/>
        <end position="855"/>
    </location>
</feature>
<feature type="compositionally biased region" description="Basic residues" evidence="1">
    <location>
        <begin position="589"/>
        <end position="598"/>
    </location>
</feature>
<dbReference type="Proteomes" id="UP001152759">
    <property type="component" value="Chromosome 1"/>
</dbReference>
<organism evidence="2 3">
    <name type="scientific">Bemisia tabaci</name>
    <name type="common">Sweetpotato whitefly</name>
    <name type="synonym">Aleurodes tabaci</name>
    <dbReference type="NCBI Taxonomy" id="7038"/>
    <lineage>
        <taxon>Eukaryota</taxon>
        <taxon>Metazoa</taxon>
        <taxon>Ecdysozoa</taxon>
        <taxon>Arthropoda</taxon>
        <taxon>Hexapoda</taxon>
        <taxon>Insecta</taxon>
        <taxon>Pterygota</taxon>
        <taxon>Neoptera</taxon>
        <taxon>Paraneoptera</taxon>
        <taxon>Hemiptera</taxon>
        <taxon>Sternorrhyncha</taxon>
        <taxon>Aleyrodoidea</taxon>
        <taxon>Aleyrodidae</taxon>
        <taxon>Aleyrodinae</taxon>
        <taxon>Bemisia</taxon>
    </lineage>
</organism>
<accession>A0A9P0EVX1</accession>
<feature type="region of interest" description="Disordered" evidence="1">
    <location>
        <begin position="484"/>
        <end position="503"/>
    </location>
</feature>
<feature type="region of interest" description="Disordered" evidence="1">
    <location>
        <begin position="200"/>
        <end position="225"/>
    </location>
</feature>
<dbReference type="KEGG" id="btab:109041183"/>
<name>A0A9P0EVX1_BEMTA</name>
<feature type="compositionally biased region" description="Low complexity" evidence="1">
    <location>
        <begin position="563"/>
        <end position="575"/>
    </location>
</feature>
<feature type="region of interest" description="Disordered" evidence="1">
    <location>
        <begin position="276"/>
        <end position="302"/>
    </location>
</feature>
<gene>
    <name evidence="2" type="ORF">BEMITA_LOCUS678</name>
</gene>
<feature type="compositionally biased region" description="Polar residues" evidence="1">
    <location>
        <begin position="8"/>
        <end position="17"/>
    </location>
</feature>
<dbReference type="AlphaFoldDB" id="A0A9P0EVX1"/>
<feature type="region of interest" description="Disordered" evidence="1">
    <location>
        <begin position="563"/>
        <end position="598"/>
    </location>
</feature>
<keyword evidence="3" id="KW-1185">Reference proteome</keyword>
<evidence type="ECO:0000313" key="2">
    <source>
        <dbReference type="EMBL" id="CAH0380983.1"/>
    </source>
</evidence>
<feature type="region of interest" description="Disordered" evidence="1">
    <location>
        <begin position="653"/>
        <end position="686"/>
    </location>
</feature>
<protein>
    <submittedName>
        <fullName evidence="2">Uncharacterized protein</fullName>
    </submittedName>
</protein>
<feature type="compositionally biased region" description="Polar residues" evidence="1">
    <location>
        <begin position="653"/>
        <end position="672"/>
    </location>
</feature>
<evidence type="ECO:0000256" key="1">
    <source>
        <dbReference type="SAM" id="MobiDB-lite"/>
    </source>
</evidence>
<proteinExistence type="predicted"/>
<feature type="region of interest" description="Disordered" evidence="1">
    <location>
        <begin position="1"/>
        <end position="22"/>
    </location>
</feature>
<reference evidence="2" key="1">
    <citation type="submission" date="2021-12" db="EMBL/GenBank/DDBJ databases">
        <authorList>
            <person name="King R."/>
        </authorList>
    </citation>
    <scope>NUCLEOTIDE SEQUENCE</scope>
</reference>
<evidence type="ECO:0000313" key="3">
    <source>
        <dbReference type="Proteomes" id="UP001152759"/>
    </source>
</evidence>